<name>A0A2T1A1N8_9ACTN</name>
<organism evidence="1 2">
    <name type="scientific">Antricoccus suffuscus</name>
    <dbReference type="NCBI Taxonomy" id="1629062"/>
    <lineage>
        <taxon>Bacteria</taxon>
        <taxon>Bacillati</taxon>
        <taxon>Actinomycetota</taxon>
        <taxon>Actinomycetes</taxon>
        <taxon>Geodermatophilales</taxon>
        <taxon>Antricoccaceae</taxon>
        <taxon>Antricoccus</taxon>
    </lineage>
</organism>
<reference evidence="1 2" key="1">
    <citation type="submission" date="2018-03" db="EMBL/GenBank/DDBJ databases">
        <title>Genomic Encyclopedia of Archaeal and Bacterial Type Strains, Phase II (KMG-II): from individual species to whole genera.</title>
        <authorList>
            <person name="Goeker M."/>
        </authorList>
    </citation>
    <scope>NUCLEOTIDE SEQUENCE [LARGE SCALE GENOMIC DNA]</scope>
    <source>
        <strain evidence="1 2">DSM 100065</strain>
    </source>
</reference>
<evidence type="ECO:0008006" key="3">
    <source>
        <dbReference type="Google" id="ProtNLM"/>
    </source>
</evidence>
<sequence>MRGSEKSATLDTATVLRLRDADITESELAEALDRVLGATTAVGRIRTAPTLSAGEQSILDAHGGIVPASDEAIRSGEHDVIARLALVDARTLTTEQVAKRLKTDPSRVRHRLRARSLYALPSTGRTRRFPIWQFTDGGVVPGLREVLAALPEDMHPFEVEDFFSSRSSELVLNGEELSPLLWLHANGDPARVVTYAMSMAEGL</sequence>
<dbReference type="RefSeq" id="WP_146135326.1">
    <property type="nucleotide sequence ID" value="NZ_PVUE01000005.1"/>
</dbReference>
<dbReference type="Proteomes" id="UP000237752">
    <property type="component" value="Unassembled WGS sequence"/>
</dbReference>
<evidence type="ECO:0000313" key="1">
    <source>
        <dbReference type="EMBL" id="PRZ42521.1"/>
    </source>
</evidence>
<protein>
    <recommendedName>
        <fullName evidence="3">DNA-binding protein</fullName>
    </recommendedName>
</protein>
<dbReference type="OrthoDB" id="3259391at2"/>
<gene>
    <name evidence="1" type="ORF">CLV47_105143</name>
</gene>
<dbReference type="AlphaFoldDB" id="A0A2T1A1N8"/>
<proteinExistence type="predicted"/>
<comment type="caution">
    <text evidence="1">The sequence shown here is derived from an EMBL/GenBank/DDBJ whole genome shotgun (WGS) entry which is preliminary data.</text>
</comment>
<keyword evidence="2" id="KW-1185">Reference proteome</keyword>
<dbReference type="EMBL" id="PVUE01000005">
    <property type="protein sequence ID" value="PRZ42521.1"/>
    <property type="molecule type" value="Genomic_DNA"/>
</dbReference>
<accession>A0A2T1A1N8</accession>
<evidence type="ECO:0000313" key="2">
    <source>
        <dbReference type="Proteomes" id="UP000237752"/>
    </source>
</evidence>